<gene>
    <name evidence="1" type="ORF">GYMLUDRAFT_698492</name>
</gene>
<keyword evidence="2" id="KW-1185">Reference proteome</keyword>
<dbReference type="EMBL" id="KN834786">
    <property type="protein sequence ID" value="KIK58171.1"/>
    <property type="molecule type" value="Genomic_DNA"/>
</dbReference>
<protein>
    <submittedName>
        <fullName evidence="1">Unplaced genomic scaffold GYMLUscaffold_38, whole genome shotgun sequence</fullName>
    </submittedName>
</protein>
<dbReference type="HOGENOM" id="CLU_2469321_0_0_1"/>
<evidence type="ECO:0000313" key="1">
    <source>
        <dbReference type="EMBL" id="KIK58171.1"/>
    </source>
</evidence>
<dbReference type="AlphaFoldDB" id="A0A0D0BS75"/>
<proteinExistence type="predicted"/>
<accession>A0A0D0BS75</accession>
<evidence type="ECO:0000313" key="2">
    <source>
        <dbReference type="Proteomes" id="UP000053593"/>
    </source>
</evidence>
<organism evidence="1 2">
    <name type="scientific">Collybiopsis luxurians FD-317 M1</name>
    <dbReference type="NCBI Taxonomy" id="944289"/>
    <lineage>
        <taxon>Eukaryota</taxon>
        <taxon>Fungi</taxon>
        <taxon>Dikarya</taxon>
        <taxon>Basidiomycota</taxon>
        <taxon>Agaricomycotina</taxon>
        <taxon>Agaricomycetes</taxon>
        <taxon>Agaricomycetidae</taxon>
        <taxon>Agaricales</taxon>
        <taxon>Marasmiineae</taxon>
        <taxon>Omphalotaceae</taxon>
        <taxon>Collybiopsis</taxon>
        <taxon>Collybiopsis luxurians</taxon>
    </lineage>
</organism>
<name>A0A0D0BS75_9AGAR</name>
<reference evidence="1 2" key="1">
    <citation type="submission" date="2014-04" db="EMBL/GenBank/DDBJ databases">
        <title>Evolutionary Origins and Diversification of the Mycorrhizal Mutualists.</title>
        <authorList>
            <consortium name="DOE Joint Genome Institute"/>
            <consortium name="Mycorrhizal Genomics Consortium"/>
            <person name="Kohler A."/>
            <person name="Kuo A."/>
            <person name="Nagy L.G."/>
            <person name="Floudas D."/>
            <person name="Copeland A."/>
            <person name="Barry K.W."/>
            <person name="Cichocki N."/>
            <person name="Veneault-Fourrey C."/>
            <person name="LaButti K."/>
            <person name="Lindquist E.A."/>
            <person name="Lipzen A."/>
            <person name="Lundell T."/>
            <person name="Morin E."/>
            <person name="Murat C."/>
            <person name="Riley R."/>
            <person name="Ohm R."/>
            <person name="Sun H."/>
            <person name="Tunlid A."/>
            <person name="Henrissat B."/>
            <person name="Grigoriev I.V."/>
            <person name="Hibbett D.S."/>
            <person name="Martin F."/>
        </authorList>
    </citation>
    <scope>NUCLEOTIDE SEQUENCE [LARGE SCALE GENOMIC DNA]</scope>
    <source>
        <strain evidence="1 2">FD-317 M1</strain>
    </source>
</reference>
<dbReference type="Proteomes" id="UP000053593">
    <property type="component" value="Unassembled WGS sequence"/>
</dbReference>
<sequence>MGTSGYCGAKIRGVSNITEFITHILDYGDVFSSRKVSYDLLQFFSNVASKKVQRLSEVDSERDVGTNIWSKMNARRGFFKRLTRIRDC</sequence>